<accession>A0A9P6EPD4</accession>
<name>A0A9P6EPD4_9AGAR</name>
<reference evidence="2" key="1">
    <citation type="submission" date="2020-11" db="EMBL/GenBank/DDBJ databases">
        <authorList>
            <consortium name="DOE Joint Genome Institute"/>
            <person name="Ahrendt S."/>
            <person name="Riley R."/>
            <person name="Andreopoulos W."/>
            <person name="Labutti K."/>
            <person name="Pangilinan J."/>
            <person name="Ruiz-Duenas F.J."/>
            <person name="Barrasa J.M."/>
            <person name="Sanchez-Garcia M."/>
            <person name="Camarero S."/>
            <person name="Miyauchi S."/>
            <person name="Serrano A."/>
            <person name="Linde D."/>
            <person name="Babiker R."/>
            <person name="Drula E."/>
            <person name="Ayuso-Fernandez I."/>
            <person name="Pacheco R."/>
            <person name="Padilla G."/>
            <person name="Ferreira P."/>
            <person name="Barriuso J."/>
            <person name="Kellner H."/>
            <person name="Castanera R."/>
            <person name="Alfaro M."/>
            <person name="Ramirez L."/>
            <person name="Pisabarro A.G."/>
            <person name="Kuo A."/>
            <person name="Tritt A."/>
            <person name="Lipzen A."/>
            <person name="He G."/>
            <person name="Yan M."/>
            <person name="Ng V."/>
            <person name="Cullen D."/>
            <person name="Martin F."/>
            <person name="Rosso M.-N."/>
            <person name="Henrissat B."/>
            <person name="Hibbett D."/>
            <person name="Martinez A.T."/>
            <person name="Grigoriev I.V."/>
        </authorList>
    </citation>
    <scope>NUCLEOTIDE SEQUENCE</scope>
    <source>
        <strain evidence="2">CBS 506.95</strain>
    </source>
</reference>
<evidence type="ECO:0000256" key="1">
    <source>
        <dbReference type="SAM" id="MobiDB-lite"/>
    </source>
</evidence>
<comment type="caution">
    <text evidence="2">The sequence shown here is derived from an EMBL/GenBank/DDBJ whole genome shotgun (WGS) entry which is preliminary data.</text>
</comment>
<dbReference type="AlphaFoldDB" id="A0A9P6EPD4"/>
<feature type="region of interest" description="Disordered" evidence="1">
    <location>
        <begin position="1"/>
        <end position="22"/>
    </location>
</feature>
<proteinExistence type="predicted"/>
<evidence type="ECO:0000313" key="3">
    <source>
        <dbReference type="Proteomes" id="UP000807306"/>
    </source>
</evidence>
<sequence>MRSSHALERSDARRRSRAEEENTQKLEHLKYRQRKQWLVVVVQSQVVQYATMDSNFKTCVLKFCNSRRYREKLPVSFLSLSEAEKAAE</sequence>
<evidence type="ECO:0000313" key="2">
    <source>
        <dbReference type="EMBL" id="KAF9532467.1"/>
    </source>
</evidence>
<dbReference type="Proteomes" id="UP000807306">
    <property type="component" value="Unassembled WGS sequence"/>
</dbReference>
<organism evidence="2 3">
    <name type="scientific">Crepidotus variabilis</name>
    <dbReference type="NCBI Taxonomy" id="179855"/>
    <lineage>
        <taxon>Eukaryota</taxon>
        <taxon>Fungi</taxon>
        <taxon>Dikarya</taxon>
        <taxon>Basidiomycota</taxon>
        <taxon>Agaricomycotina</taxon>
        <taxon>Agaricomycetes</taxon>
        <taxon>Agaricomycetidae</taxon>
        <taxon>Agaricales</taxon>
        <taxon>Agaricineae</taxon>
        <taxon>Crepidotaceae</taxon>
        <taxon>Crepidotus</taxon>
    </lineage>
</organism>
<dbReference type="EMBL" id="MU157831">
    <property type="protein sequence ID" value="KAF9532467.1"/>
    <property type="molecule type" value="Genomic_DNA"/>
</dbReference>
<keyword evidence="3" id="KW-1185">Reference proteome</keyword>
<gene>
    <name evidence="2" type="ORF">CPB83DRAFT_623385</name>
</gene>
<protein>
    <submittedName>
        <fullName evidence="2">Uncharacterized protein</fullName>
    </submittedName>
</protein>